<evidence type="ECO:0000313" key="2">
    <source>
        <dbReference type="EMBL" id="CAG5135332.1"/>
    </source>
</evidence>
<dbReference type="PROSITE" id="PS51126">
    <property type="entry name" value="DILUTE"/>
    <property type="match status" value="1"/>
</dbReference>
<feature type="non-terminal residue" evidence="2">
    <location>
        <position position="1"/>
    </location>
</feature>
<organism evidence="2 3">
    <name type="scientific">Candidula unifasciata</name>
    <dbReference type="NCBI Taxonomy" id="100452"/>
    <lineage>
        <taxon>Eukaryota</taxon>
        <taxon>Metazoa</taxon>
        <taxon>Spiralia</taxon>
        <taxon>Lophotrochozoa</taxon>
        <taxon>Mollusca</taxon>
        <taxon>Gastropoda</taxon>
        <taxon>Heterobranchia</taxon>
        <taxon>Euthyneura</taxon>
        <taxon>Panpulmonata</taxon>
        <taxon>Eupulmonata</taxon>
        <taxon>Stylommatophora</taxon>
        <taxon>Helicina</taxon>
        <taxon>Helicoidea</taxon>
        <taxon>Geomitridae</taxon>
        <taxon>Candidula</taxon>
    </lineage>
</organism>
<reference evidence="2" key="1">
    <citation type="submission" date="2021-04" db="EMBL/GenBank/DDBJ databases">
        <authorList>
            <consortium name="Molecular Ecology Group"/>
        </authorList>
    </citation>
    <scope>NUCLEOTIDE SEQUENCE</scope>
</reference>
<dbReference type="EMBL" id="CAJHNH020008190">
    <property type="protein sequence ID" value="CAG5135332.1"/>
    <property type="molecule type" value="Genomic_DNA"/>
</dbReference>
<dbReference type="PANTHER" id="PTHR16027:SF6">
    <property type="entry name" value="DILUTE DOMAIN-CONTAINING PROTEIN"/>
    <property type="match status" value="1"/>
</dbReference>
<dbReference type="AlphaFoldDB" id="A0A8S4A4Z5"/>
<dbReference type="InterPro" id="IPR052072">
    <property type="entry name" value="Vascular_dev_regulator"/>
</dbReference>
<dbReference type="InterPro" id="IPR002710">
    <property type="entry name" value="Dilute_dom"/>
</dbReference>
<accession>A0A8S4A4Z5</accession>
<feature type="domain" description="Dilute" evidence="1">
    <location>
        <begin position="88"/>
        <end position="336"/>
    </location>
</feature>
<sequence length="385" mass="44171">GATMEVEKKDVANTSDAIATVRLRERTYLGMFEHKKESVPMLIKYLIVELEPKLAATLTPGLPAYILFMCLRHDDHINDDEKVKLLLTSVINGIKKVVKKYSDDLERITLLRNFDLSDYRQVFSDLAVWNYQALLKRIMDLIQPQIVPAILEHEAIAGLTASKPSGLRGRSSSIAHEAEDRKTSQHSLDDLVETLNSFLRILKLHSVDHELIKQIIRQLFYFLCAHTLNNLLLRKDMCNWSKGMQIRYNLNQLEQWLRDNSLQDSRAPDALEPVIQASQLLQARKTDSDVNSICDMCPKMTMAQIIKILNMYTPVDDFEERVPPAFIRKIQTKLKQRAQGKTPSSTLLMDTKFSYPVTFPFNASSVALETIILPEQLHLNFLIRH</sequence>
<evidence type="ECO:0000259" key="1">
    <source>
        <dbReference type="PROSITE" id="PS51126"/>
    </source>
</evidence>
<evidence type="ECO:0000313" key="3">
    <source>
        <dbReference type="Proteomes" id="UP000678393"/>
    </source>
</evidence>
<gene>
    <name evidence="2" type="ORF">CUNI_LOCUS20890</name>
</gene>
<dbReference type="SMART" id="SM01132">
    <property type="entry name" value="DIL"/>
    <property type="match status" value="1"/>
</dbReference>
<dbReference type="Proteomes" id="UP000678393">
    <property type="component" value="Unassembled WGS sequence"/>
</dbReference>
<comment type="caution">
    <text evidence="2">The sequence shown here is derived from an EMBL/GenBank/DDBJ whole genome shotgun (WGS) entry which is preliminary data.</text>
</comment>
<dbReference type="OrthoDB" id="6108017at2759"/>
<name>A0A8S4A4Z5_9EUPU</name>
<dbReference type="CDD" id="cd15470">
    <property type="entry name" value="Myo5_CBD"/>
    <property type="match status" value="1"/>
</dbReference>
<protein>
    <recommendedName>
        <fullName evidence="1">Dilute domain-containing protein</fullName>
    </recommendedName>
</protein>
<proteinExistence type="predicted"/>
<dbReference type="PANTHER" id="PTHR16027">
    <property type="entry name" value="DILUTE DOMAIN-CONTAINING PROTEIN YPR089W"/>
    <property type="match status" value="1"/>
</dbReference>
<keyword evidence="3" id="KW-1185">Reference proteome</keyword>
<dbReference type="Pfam" id="PF01843">
    <property type="entry name" value="DIL"/>
    <property type="match status" value="1"/>
</dbReference>
<dbReference type="GO" id="GO:0051020">
    <property type="term" value="F:GTPase binding"/>
    <property type="evidence" value="ECO:0007669"/>
    <property type="project" value="TreeGrafter"/>
</dbReference>